<reference evidence="1" key="1">
    <citation type="submission" date="2020-01" db="EMBL/GenBank/DDBJ databases">
        <authorList>
            <person name="Meier V. D."/>
            <person name="Meier V D."/>
        </authorList>
    </citation>
    <scope>NUCLEOTIDE SEQUENCE</scope>
    <source>
        <strain evidence="1">HLG_WM_MAG_02</strain>
    </source>
</reference>
<gene>
    <name evidence="1" type="ORF">HELGO_WM23181</name>
</gene>
<accession>A0A6S6TTZ2</accession>
<sequence>MEHVSLEHSVEIILTPEFYTLIREELDIKFAYQAKQIAQSLFDDYLDNSKEYQYHVAKHEGAWYFYAYSIQEIEKFVENIGLEKHRISKIYFAQELSKELEEPIQLNNKTILQSIEGIVTSIPSRLMDPNADFKLLNLTKVKLSSGVSMGASHNSLFSFKQTILLSSMFLILGTVFIFEGNRIKASISKEDGQLMALIDENPSYGSTLLRENILEKYQPIDKNERAKRQSIKEVSKLLSAKSELTTLKIEKSTIKVNIKTSDIKISKQVDQSAKANNFKSTTSGQTVKVEKSL</sequence>
<name>A0A6S6TTZ2_9BACT</name>
<dbReference type="EMBL" id="CACVAZ010000174">
    <property type="protein sequence ID" value="CAA6824202.1"/>
    <property type="molecule type" value="Genomic_DNA"/>
</dbReference>
<organism evidence="1">
    <name type="scientific">uncultured Sulfurovum sp</name>
    <dbReference type="NCBI Taxonomy" id="269237"/>
    <lineage>
        <taxon>Bacteria</taxon>
        <taxon>Pseudomonadati</taxon>
        <taxon>Campylobacterota</taxon>
        <taxon>Epsilonproteobacteria</taxon>
        <taxon>Campylobacterales</taxon>
        <taxon>Sulfurovaceae</taxon>
        <taxon>Sulfurovum</taxon>
        <taxon>environmental samples</taxon>
    </lineage>
</organism>
<dbReference type="AlphaFoldDB" id="A0A6S6TTZ2"/>
<evidence type="ECO:0000313" key="1">
    <source>
        <dbReference type="EMBL" id="CAA6824202.1"/>
    </source>
</evidence>
<proteinExistence type="predicted"/>
<protein>
    <submittedName>
        <fullName evidence="1">Uncharacterized protein</fullName>
    </submittedName>
</protein>